<dbReference type="RefSeq" id="WP_285187867.1">
    <property type="nucleotide sequence ID" value="NZ_CP126981.1"/>
</dbReference>
<feature type="chain" id="PRO_5046251658" description="Endopeptidase" evidence="1">
    <location>
        <begin position="25"/>
        <end position="241"/>
    </location>
</feature>
<keyword evidence="1" id="KW-0732">Signal</keyword>
<dbReference type="Gene3D" id="2.40.10.10">
    <property type="entry name" value="Trypsin-like serine proteases"/>
    <property type="match status" value="2"/>
</dbReference>
<organism evidence="2 3">
    <name type="scientific">Candidatus Mycobacterium wuenschmannii</name>
    <dbReference type="NCBI Taxonomy" id="3027808"/>
    <lineage>
        <taxon>Bacteria</taxon>
        <taxon>Bacillati</taxon>
        <taxon>Actinomycetota</taxon>
        <taxon>Actinomycetes</taxon>
        <taxon>Mycobacteriales</taxon>
        <taxon>Mycobacteriaceae</taxon>
        <taxon>Mycobacterium</taxon>
    </lineage>
</organism>
<dbReference type="EMBL" id="CP126981">
    <property type="protein sequence ID" value="WIM87916.1"/>
    <property type="molecule type" value="Genomic_DNA"/>
</dbReference>
<feature type="signal peptide" evidence="1">
    <location>
        <begin position="1"/>
        <end position="24"/>
    </location>
</feature>
<reference evidence="2 3" key="1">
    <citation type="journal article" date="2023" name="Microbiol. Resour. Announc.">
        <title>Complete Genome Sequence of Mycobacterium wuenschmanii, a novel Nontuberculous Mycobacterium Isolated from a captive population of Amazon Milk Frogs.</title>
        <authorList>
            <person name="Hicks J."/>
            <person name="Zeineldin M."/>
            <person name="Ward H."/>
            <person name="Wuenschmann A."/>
            <person name="Camp P."/>
            <person name="Farrell D."/>
            <person name="Lehman K."/>
            <person name="Thacker T."/>
            <person name="Cuthbert E."/>
        </authorList>
    </citation>
    <scope>NUCLEOTIDE SEQUENCE [LARGE SCALE GENOMIC DNA]</scope>
    <source>
        <strain evidence="2 3">Wuenschmanii</strain>
    </source>
</reference>
<dbReference type="SUPFAM" id="SSF50494">
    <property type="entry name" value="Trypsin-like serine proteases"/>
    <property type="match status" value="1"/>
</dbReference>
<sequence length="241" mass="25149">MRRAALATAAILLCSIDFASPAIAEPPPDFDLSHHPSPALSPGVGIGIYDADNQPVDTCTAGWLIHDGNGQPGLLTAGHCDDGGDVTFFNQAKGFQIVGAFTHKALGGEHGEDEDIAVLGIGNATPGPPVPTDARIIGVRPIVRPVEETRLVKGQQLCHFGLISGPRRGGPECGPIVELRPTTVRFDAHVTEGDSGGPVYVRNADGTATPVGITIRDGDDGGTVAQLIGPWLTRWHLRLDA</sequence>
<evidence type="ECO:0000256" key="1">
    <source>
        <dbReference type="SAM" id="SignalP"/>
    </source>
</evidence>
<protein>
    <recommendedName>
        <fullName evidence="4">Endopeptidase</fullName>
    </recommendedName>
</protein>
<evidence type="ECO:0008006" key="4">
    <source>
        <dbReference type="Google" id="ProtNLM"/>
    </source>
</evidence>
<dbReference type="InterPro" id="IPR009003">
    <property type="entry name" value="Peptidase_S1_PA"/>
</dbReference>
<accession>A0ABY8VX73</accession>
<gene>
    <name evidence="2" type="ORF">PT015_24375</name>
</gene>
<evidence type="ECO:0000313" key="3">
    <source>
        <dbReference type="Proteomes" id="UP001236585"/>
    </source>
</evidence>
<dbReference type="Proteomes" id="UP001236585">
    <property type="component" value="Chromosome"/>
</dbReference>
<evidence type="ECO:0000313" key="2">
    <source>
        <dbReference type="EMBL" id="WIM87916.1"/>
    </source>
</evidence>
<proteinExistence type="predicted"/>
<keyword evidence="3" id="KW-1185">Reference proteome</keyword>
<dbReference type="InterPro" id="IPR043504">
    <property type="entry name" value="Peptidase_S1_PA_chymotrypsin"/>
</dbReference>
<name>A0ABY8VX73_9MYCO</name>